<accession>A0A428UHV9</accession>
<organism evidence="1 2">
    <name type="scientific">Fusarium ambrosium</name>
    <dbReference type="NCBI Taxonomy" id="131363"/>
    <lineage>
        <taxon>Eukaryota</taxon>
        <taxon>Fungi</taxon>
        <taxon>Dikarya</taxon>
        <taxon>Ascomycota</taxon>
        <taxon>Pezizomycotina</taxon>
        <taxon>Sordariomycetes</taxon>
        <taxon>Hypocreomycetidae</taxon>
        <taxon>Hypocreales</taxon>
        <taxon>Nectriaceae</taxon>
        <taxon>Fusarium</taxon>
        <taxon>Fusarium solani species complex</taxon>
    </lineage>
</organism>
<dbReference type="EMBL" id="NIZV01000059">
    <property type="protein sequence ID" value="RSM13881.1"/>
    <property type="molecule type" value="Genomic_DNA"/>
</dbReference>
<sequence length="112" mass="12691">MGTRFIRDFIPGQVSRAPEHGVWQYQCRNSDAQPWRTFFSFSDAVEWLPPDFGVINCFATVSLDSSAVTSMCVVKFLRRVATDGKDGQAPKGQQQEVFGKWMLINELVKESL</sequence>
<evidence type="ECO:0000313" key="2">
    <source>
        <dbReference type="Proteomes" id="UP000288429"/>
    </source>
</evidence>
<dbReference type="Gene3D" id="3.30.2140.20">
    <property type="match status" value="1"/>
</dbReference>
<dbReference type="AlphaFoldDB" id="A0A428UHV9"/>
<keyword evidence="2" id="KW-1185">Reference proteome</keyword>
<protein>
    <submittedName>
        <fullName evidence="1">Uncharacterized protein</fullName>
    </submittedName>
</protein>
<name>A0A428UHV9_9HYPO</name>
<proteinExistence type="predicted"/>
<gene>
    <name evidence="1" type="ORF">CDV31_005630</name>
</gene>
<comment type="caution">
    <text evidence="1">The sequence shown here is derived from an EMBL/GenBank/DDBJ whole genome shotgun (WGS) entry which is preliminary data.</text>
</comment>
<reference evidence="1 2" key="1">
    <citation type="submission" date="2017-06" db="EMBL/GenBank/DDBJ databases">
        <title>Cmopartive genomic analysis of Ambrosia Fusariam Clade fungi.</title>
        <authorList>
            <person name="Stajich J.E."/>
            <person name="Carrillo J."/>
            <person name="Kijimoto T."/>
            <person name="Eskalen A."/>
            <person name="O'Donnell K."/>
            <person name="Kasson M."/>
        </authorList>
    </citation>
    <scope>NUCLEOTIDE SEQUENCE [LARGE SCALE GENOMIC DNA]</scope>
    <source>
        <strain evidence="1 2">NRRL 20438</strain>
    </source>
</reference>
<dbReference type="Proteomes" id="UP000288429">
    <property type="component" value="Unassembled WGS sequence"/>
</dbReference>
<dbReference type="InterPro" id="IPR053710">
    <property type="entry name" value="Arylamine_NAT_domain_sf"/>
</dbReference>
<evidence type="ECO:0000313" key="1">
    <source>
        <dbReference type="EMBL" id="RSM13881.1"/>
    </source>
</evidence>